<comment type="caution">
    <text evidence="1">The sequence shown here is derived from an EMBL/GenBank/DDBJ whole genome shotgun (WGS) entry which is preliminary data.</text>
</comment>
<protein>
    <submittedName>
        <fullName evidence="1">Uncharacterized protein</fullName>
    </submittedName>
</protein>
<dbReference type="AlphaFoldDB" id="A0A3N0EQV2"/>
<dbReference type="OrthoDB" id="1449060at2"/>
<evidence type="ECO:0000313" key="1">
    <source>
        <dbReference type="EMBL" id="RNL90318.1"/>
    </source>
</evidence>
<organism evidence="1 2">
    <name type="scientific">Sinomicrobium pectinilyticum</name>
    <dbReference type="NCBI Taxonomy" id="1084421"/>
    <lineage>
        <taxon>Bacteria</taxon>
        <taxon>Pseudomonadati</taxon>
        <taxon>Bacteroidota</taxon>
        <taxon>Flavobacteriia</taxon>
        <taxon>Flavobacteriales</taxon>
        <taxon>Flavobacteriaceae</taxon>
        <taxon>Sinomicrobium</taxon>
    </lineage>
</organism>
<sequence length="213" mass="24865">MMRLFSYIFTFLSVLVFTDCSCQNNKVESALKECVNQKVNKNIQAAYGKEPFDFYDFILKFEKELISNNLLKNRTKDDYYNLLLSIIDDSSDSKYSKIYTQQNNLMDDYGFSAFSTEAIFTQCPYHISESSKDTEGKIIYAEGNVLNKLMAQGFDDKELLKELINTLDEESFKKEVYRAPIILLVMINIDTKYNPDLQKLKERQKGKKFLNKN</sequence>
<evidence type="ECO:0000313" key="2">
    <source>
        <dbReference type="Proteomes" id="UP000267469"/>
    </source>
</evidence>
<gene>
    <name evidence="1" type="ORF">ED312_06505</name>
</gene>
<name>A0A3N0EQV2_SINP1</name>
<reference evidence="1 2" key="1">
    <citation type="submission" date="2018-10" db="EMBL/GenBank/DDBJ databases">
        <title>Sinomicrobium pectinilyticum sp. nov., a pectinase-producing bacterium isolated from alkaline and saline soil, and emended description of the genus Sinomicrobium.</title>
        <authorList>
            <person name="Cheng B."/>
            <person name="Li C."/>
            <person name="Lai Q."/>
            <person name="Du M."/>
            <person name="Shao Z."/>
            <person name="Xu P."/>
            <person name="Yang C."/>
        </authorList>
    </citation>
    <scope>NUCLEOTIDE SEQUENCE [LARGE SCALE GENOMIC DNA]</scope>
    <source>
        <strain evidence="1 2">5DNS001</strain>
    </source>
</reference>
<dbReference type="EMBL" id="RJTM01000033">
    <property type="protein sequence ID" value="RNL90318.1"/>
    <property type="molecule type" value="Genomic_DNA"/>
</dbReference>
<dbReference type="Proteomes" id="UP000267469">
    <property type="component" value="Unassembled WGS sequence"/>
</dbReference>
<accession>A0A3N0EQV2</accession>
<proteinExistence type="predicted"/>
<keyword evidence="2" id="KW-1185">Reference proteome</keyword>
<dbReference type="RefSeq" id="WP_123215205.1">
    <property type="nucleotide sequence ID" value="NZ_RJTM01000033.1"/>
</dbReference>